<organism evidence="2 3">
    <name type="scientific">Leishmania enriettii</name>
    <dbReference type="NCBI Taxonomy" id="5663"/>
    <lineage>
        <taxon>Eukaryota</taxon>
        <taxon>Discoba</taxon>
        <taxon>Euglenozoa</taxon>
        <taxon>Kinetoplastea</taxon>
        <taxon>Metakinetoplastina</taxon>
        <taxon>Trypanosomatida</taxon>
        <taxon>Trypanosomatidae</taxon>
        <taxon>Leishmaniinae</taxon>
        <taxon>Leishmania</taxon>
    </lineage>
</organism>
<feature type="compositionally biased region" description="Low complexity" evidence="1">
    <location>
        <begin position="604"/>
        <end position="618"/>
    </location>
</feature>
<feature type="compositionally biased region" description="Polar residues" evidence="1">
    <location>
        <begin position="98"/>
        <end position="112"/>
    </location>
</feature>
<feature type="compositionally biased region" description="Low complexity" evidence="1">
    <location>
        <begin position="1"/>
        <end position="33"/>
    </location>
</feature>
<dbReference type="GeneID" id="94174051"/>
<dbReference type="OrthoDB" id="266798at2759"/>
<dbReference type="Proteomes" id="UP000674179">
    <property type="component" value="Chromosome 11"/>
</dbReference>
<evidence type="ECO:0000256" key="1">
    <source>
        <dbReference type="SAM" id="MobiDB-lite"/>
    </source>
</evidence>
<feature type="compositionally biased region" description="Low complexity" evidence="1">
    <location>
        <begin position="483"/>
        <end position="502"/>
    </location>
</feature>
<feature type="compositionally biased region" description="Low complexity" evidence="1">
    <location>
        <begin position="563"/>
        <end position="579"/>
    </location>
</feature>
<dbReference type="EMBL" id="JAFHKP010000011">
    <property type="protein sequence ID" value="KAG5483893.1"/>
    <property type="molecule type" value="Genomic_DNA"/>
</dbReference>
<feature type="region of interest" description="Disordered" evidence="1">
    <location>
        <begin position="1"/>
        <end position="36"/>
    </location>
</feature>
<accession>A0A836KZU1</accession>
<keyword evidence="3" id="KW-1185">Reference proteome</keyword>
<gene>
    <name evidence="2" type="ORF">CUR178_06890</name>
</gene>
<evidence type="ECO:0000313" key="2">
    <source>
        <dbReference type="EMBL" id="KAG5483893.1"/>
    </source>
</evidence>
<feature type="region of interest" description="Disordered" evidence="1">
    <location>
        <begin position="554"/>
        <end position="580"/>
    </location>
</feature>
<feature type="region of interest" description="Disordered" evidence="1">
    <location>
        <begin position="599"/>
        <end position="619"/>
    </location>
</feature>
<reference evidence="2 3" key="1">
    <citation type="submission" date="2021-02" db="EMBL/GenBank/DDBJ databases">
        <title>Leishmania (Mundinia) enrietti genome sequencing and assembly.</title>
        <authorList>
            <person name="Almutairi H."/>
            <person name="Gatherer D."/>
        </authorList>
    </citation>
    <scope>NUCLEOTIDE SEQUENCE [LARGE SCALE GENOMIC DNA]</scope>
    <source>
        <strain evidence="2">CUR178</strain>
    </source>
</reference>
<dbReference type="KEGG" id="lenr:94174051"/>
<feature type="region of interest" description="Disordered" evidence="1">
    <location>
        <begin position="88"/>
        <end position="112"/>
    </location>
</feature>
<proteinExistence type="predicted"/>
<comment type="caution">
    <text evidence="2">The sequence shown here is derived from an EMBL/GenBank/DDBJ whole genome shotgun (WGS) entry which is preliminary data.</text>
</comment>
<evidence type="ECO:0000313" key="3">
    <source>
        <dbReference type="Proteomes" id="UP000674179"/>
    </source>
</evidence>
<protein>
    <submittedName>
        <fullName evidence="2">Uncharacterized protein</fullName>
    </submittedName>
</protein>
<feature type="region of interest" description="Disordered" evidence="1">
    <location>
        <begin position="305"/>
        <end position="334"/>
    </location>
</feature>
<feature type="region of interest" description="Disordered" evidence="1">
    <location>
        <begin position="474"/>
        <end position="502"/>
    </location>
</feature>
<dbReference type="AlphaFoldDB" id="A0A836KZU1"/>
<feature type="compositionally biased region" description="Polar residues" evidence="1">
    <location>
        <begin position="318"/>
        <end position="334"/>
    </location>
</feature>
<feature type="region of interest" description="Disordered" evidence="1">
    <location>
        <begin position="435"/>
        <end position="454"/>
    </location>
</feature>
<name>A0A836KZU1_LEIEN</name>
<dbReference type="RefSeq" id="XP_067694954.1">
    <property type="nucleotide sequence ID" value="XM_067838541.1"/>
</dbReference>
<sequence>MRSSNSPGSLSSLPSHSTKTTSTNTPSAAATAPGAQRLAPRGIAHLFQLSTLPSSIVGEEMDNLLSTNDICTAASPWAKPAFASILGEAKGLPPPQQEAPSQTFSEPALSAQPSSAPFPGVVASAFFSASVGGGAPQCLAASAPQQGRLSYIIQSCSNQSRKPDQITASSIAQAFDPNTAGVTDASLAGARGSSSILPTALSASQTEEGILSHAIFSCSNSGEACGDNRPRPSHQTHAHGSASFFSMPLSSMPSSPLSPSPAAAEEFVLGQTSFHLPTASPSLTDDDDEYDHTMHGQVEFVKQLCNGTGDKDDGGSGESAQLSGSCEMSQRSPPQCLQQPTAVYVKVGSLSDLSAAPGLRAAVPAAPPLSKFRPLSIATNGSNEYSASRAASAAGAGIGWDAPMRCGSFDGSTRAHSQASSGNFQAPLWLSQGMAVTQQEPTQQAQRVHRQQQWAPFDRSPLLVQTCPRTARSASAEVAARGSSQQNQSAQHLQASASSQSSFRPYSVSAASGVATLLGPTLRGSDVCTTSPAPSFHAANSYYAGSGASPSGCPPHPIMLLPSSSDSSSTVQSAQAQHAMRVPAPTFGAHEATSASPYAATHVSGGTPSSSKRPSTPTAMAAGGCVSAVTLFYVGAPTAFAGFPSTAAASLMNASSSSVSANSCPVGLTQPSGPERSTPSPHYVYLQARPPAKALESPPMCLQQYAGNIALQLPNVGVPAAPKQVAPAALHARTSSPVVSATVANLPSAVGTEAFSPGIKPAGLICPGIRPGVPAANTELTRKQVNVHGAMATVLSYHPYNENAPPAPTAHIVTRAGSASSSILTPSLSEPGWSARPMNSSAECDLGGSWRSTEGAKRQGAGEMAASVVRDATPALANAPVLPVFIQMFPCELLDRVGLLNRVIEATCGRDAGLVQSFESRSETSFVAHLRTNNVWELIYKLRCRVLMDRFGFWYAADIDQYVRMKEYCEGVRRLPQQTRHFQTDGLPCMPLVVELSRSVDRSLVTENTGPRCFDELVPIAAVDRHRTRMQGSSSVHGGHTSAITNGTAMGGSGASTAGGAVFLNSVGGDVRSRQRGLPAFLLNESHMMMAPLTVPGLPGDSYRVDGCFAGNSAPLFYADPHFLPPPSTT</sequence>